<evidence type="ECO:0000256" key="6">
    <source>
        <dbReference type="ARBA" id="ARBA00023136"/>
    </source>
</evidence>
<evidence type="ECO:0000313" key="9">
    <source>
        <dbReference type="EMBL" id="AEF86349.1"/>
    </source>
</evidence>
<gene>
    <name evidence="9" type="ordered locus">TREPR_0673</name>
</gene>
<dbReference type="eggNOG" id="COG1173">
    <property type="taxonomic scope" value="Bacteria"/>
</dbReference>
<dbReference type="CDD" id="cd06261">
    <property type="entry name" value="TM_PBP2"/>
    <property type="match status" value="1"/>
</dbReference>
<evidence type="ECO:0000256" key="3">
    <source>
        <dbReference type="ARBA" id="ARBA00022475"/>
    </source>
</evidence>
<keyword evidence="4 7" id="KW-0812">Transmembrane</keyword>
<dbReference type="InterPro" id="IPR050366">
    <property type="entry name" value="BP-dependent_transpt_permease"/>
</dbReference>
<dbReference type="STRING" id="545694.TREPR_0673"/>
<keyword evidence="3" id="KW-1003">Cell membrane</keyword>
<evidence type="ECO:0000313" key="10">
    <source>
        <dbReference type="Proteomes" id="UP000009223"/>
    </source>
</evidence>
<dbReference type="Pfam" id="PF00528">
    <property type="entry name" value="BPD_transp_1"/>
    <property type="match status" value="1"/>
</dbReference>
<dbReference type="KEGG" id="tpi:TREPR_0673"/>
<dbReference type="GO" id="GO:0055085">
    <property type="term" value="P:transmembrane transport"/>
    <property type="evidence" value="ECO:0007669"/>
    <property type="project" value="InterPro"/>
</dbReference>
<evidence type="ECO:0000256" key="5">
    <source>
        <dbReference type="ARBA" id="ARBA00022989"/>
    </source>
</evidence>
<evidence type="ECO:0000256" key="4">
    <source>
        <dbReference type="ARBA" id="ARBA00022692"/>
    </source>
</evidence>
<feature type="transmembrane region" description="Helical" evidence="7">
    <location>
        <begin position="49"/>
        <end position="70"/>
    </location>
</feature>
<feature type="transmembrane region" description="Helical" evidence="7">
    <location>
        <begin position="275"/>
        <end position="296"/>
    </location>
</feature>
<comment type="subcellular location">
    <subcellularLocation>
        <location evidence="1 7">Cell membrane</location>
        <topology evidence="1 7">Multi-pass membrane protein</topology>
    </subcellularLocation>
</comment>
<keyword evidence="10" id="KW-1185">Reference proteome</keyword>
<dbReference type="InterPro" id="IPR025966">
    <property type="entry name" value="OppC_N"/>
</dbReference>
<dbReference type="RefSeq" id="WP_015709356.1">
    <property type="nucleotide sequence ID" value="NC_015578.1"/>
</dbReference>
<evidence type="ECO:0000259" key="8">
    <source>
        <dbReference type="PROSITE" id="PS50928"/>
    </source>
</evidence>
<reference evidence="9 10" key="2">
    <citation type="journal article" date="2011" name="ISME J.">
        <title>RNA-seq reveals cooperative metabolic interactions between two termite-gut spirochete species in co-culture.</title>
        <authorList>
            <person name="Rosenthal A.Z."/>
            <person name="Matson E.G."/>
            <person name="Eldar A."/>
            <person name="Leadbetter J.R."/>
        </authorList>
    </citation>
    <scope>NUCLEOTIDE SEQUENCE [LARGE SCALE GENOMIC DNA]</scope>
    <source>
        <strain evidence="10">ATCC BAA-887 / DSM 12427 / ZAS-2</strain>
    </source>
</reference>
<dbReference type="InterPro" id="IPR000515">
    <property type="entry name" value="MetI-like"/>
</dbReference>
<dbReference type="Pfam" id="PF12911">
    <property type="entry name" value="OppC_N"/>
    <property type="match status" value="1"/>
</dbReference>
<feature type="domain" description="ABC transmembrane type-1" evidence="8">
    <location>
        <begin position="109"/>
        <end position="297"/>
    </location>
</feature>
<evidence type="ECO:0000256" key="7">
    <source>
        <dbReference type="RuleBase" id="RU363032"/>
    </source>
</evidence>
<dbReference type="PANTHER" id="PTHR43386:SF6">
    <property type="entry name" value="ABC TRANSPORTER PERMEASE PROTEIN"/>
    <property type="match status" value="1"/>
</dbReference>
<dbReference type="HOGENOM" id="CLU_028518_1_1_12"/>
<dbReference type="PANTHER" id="PTHR43386">
    <property type="entry name" value="OLIGOPEPTIDE TRANSPORT SYSTEM PERMEASE PROTEIN APPC"/>
    <property type="match status" value="1"/>
</dbReference>
<keyword evidence="5 7" id="KW-1133">Transmembrane helix</keyword>
<dbReference type="SUPFAM" id="SSF161098">
    <property type="entry name" value="MetI-like"/>
    <property type="match status" value="1"/>
</dbReference>
<dbReference type="Gene3D" id="1.10.3720.10">
    <property type="entry name" value="MetI-like"/>
    <property type="match status" value="1"/>
</dbReference>
<evidence type="ECO:0000256" key="1">
    <source>
        <dbReference type="ARBA" id="ARBA00004651"/>
    </source>
</evidence>
<keyword evidence="6 7" id="KW-0472">Membrane</keyword>
<comment type="similarity">
    <text evidence="7">Belongs to the binding-protein-dependent transport system permease family.</text>
</comment>
<evidence type="ECO:0000256" key="2">
    <source>
        <dbReference type="ARBA" id="ARBA00022448"/>
    </source>
</evidence>
<dbReference type="Proteomes" id="UP000009223">
    <property type="component" value="Chromosome"/>
</dbReference>
<protein>
    <submittedName>
        <fullName evidence="9">Glutathione transport system permease protein GsiD</fullName>
    </submittedName>
</protein>
<keyword evidence="2 7" id="KW-0813">Transport</keyword>
<reference evidence="10" key="1">
    <citation type="submission" date="2009-12" db="EMBL/GenBank/DDBJ databases">
        <title>Complete sequence of Treponema primitia strain ZAS-2.</title>
        <authorList>
            <person name="Tetu S.G."/>
            <person name="Matson E."/>
            <person name="Ren Q."/>
            <person name="Seshadri R."/>
            <person name="Elbourne L."/>
            <person name="Hassan K.A."/>
            <person name="Durkin A."/>
            <person name="Radune D."/>
            <person name="Mohamoud Y."/>
            <person name="Shay R."/>
            <person name="Jin S."/>
            <person name="Zhang X."/>
            <person name="Lucey K."/>
            <person name="Ballor N.R."/>
            <person name="Ottesen E."/>
            <person name="Rosenthal R."/>
            <person name="Allen A."/>
            <person name="Leadbetter J.R."/>
            <person name="Paulsen I.T."/>
        </authorList>
    </citation>
    <scope>NUCLEOTIDE SEQUENCE [LARGE SCALE GENOMIC DNA]</scope>
    <source>
        <strain evidence="10">ATCC BAA-887 / DSM 12427 / ZAS-2</strain>
    </source>
</reference>
<dbReference type="GO" id="GO:0005886">
    <property type="term" value="C:plasma membrane"/>
    <property type="evidence" value="ECO:0007669"/>
    <property type="project" value="UniProtKB-SubCell"/>
</dbReference>
<dbReference type="PROSITE" id="PS50928">
    <property type="entry name" value="ABC_TM1"/>
    <property type="match status" value="1"/>
</dbReference>
<proteinExistence type="inferred from homology"/>
<dbReference type="EMBL" id="CP001843">
    <property type="protein sequence ID" value="AEF86349.1"/>
    <property type="molecule type" value="Genomic_DNA"/>
</dbReference>
<name>F5YK14_TREPZ</name>
<organism evidence="9 10">
    <name type="scientific">Treponema primitia (strain ATCC BAA-887 / DSM 12427 / ZAS-2)</name>
    <dbReference type="NCBI Taxonomy" id="545694"/>
    <lineage>
        <taxon>Bacteria</taxon>
        <taxon>Pseudomonadati</taxon>
        <taxon>Spirochaetota</taxon>
        <taxon>Spirochaetia</taxon>
        <taxon>Spirochaetales</taxon>
        <taxon>Treponemataceae</taxon>
        <taxon>Treponema</taxon>
    </lineage>
</organism>
<feature type="transmembrane region" description="Helical" evidence="7">
    <location>
        <begin position="111"/>
        <end position="136"/>
    </location>
</feature>
<dbReference type="InterPro" id="IPR035906">
    <property type="entry name" value="MetI-like_sf"/>
</dbReference>
<sequence>MLITSGIVQKKSMMANQPDVLSDYLSDRKILLQEQHRNTLRRIWGNKGLIVGIIIVILFILIAIFGPRFARYSPYDVNVPERIQGPSAKHWFGTDGMGRDVFSRVVYGAKISLTVGLGVGIISGLAGLIIGLYASYNQVMDQLLMRICDGLKAIPSILLAILMMSVLGADIKNVIISLAIVRTPNIARVARAAALGVREQTYIDAMHVLGAKPGRILWGHIAPNILSPILVQMTFAFVSAIPAEASLSFLGAGVPPPEPSWGSILSEGKNLIYNAWWMIAFPGLFAAVSVLGLNLVGEGMRDILDPQTRK</sequence>
<accession>F5YK14</accession>
<dbReference type="AlphaFoldDB" id="F5YK14"/>